<feature type="transmembrane region" description="Helical" evidence="1">
    <location>
        <begin position="20"/>
        <end position="48"/>
    </location>
</feature>
<reference evidence="3 4" key="1">
    <citation type="submission" date="2015-02" db="EMBL/GenBank/DDBJ databases">
        <title>Genome sequene of Rhodovulum sulfidophilum DSM 2351.</title>
        <authorList>
            <person name="Nagao N."/>
        </authorList>
    </citation>
    <scope>NUCLEOTIDE SEQUENCE [LARGE SCALE GENOMIC DNA]</scope>
    <source>
        <strain evidence="3 4">DSM 2351</strain>
    </source>
</reference>
<evidence type="ECO:0000313" key="4">
    <source>
        <dbReference type="Proteomes" id="UP000064912"/>
    </source>
</evidence>
<dbReference type="GO" id="GO:0080120">
    <property type="term" value="P:CAAX-box protein maturation"/>
    <property type="evidence" value="ECO:0007669"/>
    <property type="project" value="UniProtKB-ARBA"/>
</dbReference>
<proteinExistence type="predicted"/>
<feature type="domain" description="CAAX prenyl protease 2/Lysostaphin resistance protein A-like" evidence="2">
    <location>
        <begin position="145"/>
        <end position="239"/>
    </location>
</feature>
<evidence type="ECO:0000256" key="1">
    <source>
        <dbReference type="SAM" id="Phobius"/>
    </source>
</evidence>
<evidence type="ECO:0000259" key="2">
    <source>
        <dbReference type="Pfam" id="PF02517"/>
    </source>
</evidence>
<keyword evidence="1" id="KW-1133">Transmembrane helix</keyword>
<accession>A0A0D6B848</accession>
<feature type="transmembrane region" description="Helical" evidence="1">
    <location>
        <begin position="176"/>
        <end position="195"/>
    </location>
</feature>
<dbReference type="Proteomes" id="UP000064912">
    <property type="component" value="Chromosome"/>
</dbReference>
<keyword evidence="1" id="KW-0812">Transmembrane</keyword>
<dbReference type="InterPro" id="IPR003675">
    <property type="entry name" value="Rce1/LyrA-like_dom"/>
</dbReference>
<feature type="transmembrane region" description="Helical" evidence="1">
    <location>
        <begin position="267"/>
        <end position="287"/>
    </location>
</feature>
<feature type="transmembrane region" description="Helical" evidence="1">
    <location>
        <begin position="145"/>
        <end position="164"/>
    </location>
</feature>
<sequence>MRSPLFEAYIEPARLYPETWRLVVGLLVVLLVYVGVFSTMLVAAYPTLGPMAYFGWIMGLAAPATPGQTLFVLTSFLGMGLGVLIATPALHYREPGSLFGPARDWARGFFGALKVLIPAYALLFGLAFATMPLEANLDPGTWARMLPLALLLILIQTGSEELLFRGYLQQQLAARFAWRAVWMGLPALIFTALHYNPAAGMNNAIGLVGILAFALAAADLTERSGSLGTAMGWHFVNNVSSLLFTSVKGTITGLALFVTPFDVTDTATAPWAMALDLIAILLLWRLLRALI</sequence>
<dbReference type="PATRIC" id="fig|35806.4.peg.4017"/>
<protein>
    <submittedName>
        <fullName evidence="3">Abortive infection protein</fullName>
    </submittedName>
</protein>
<name>A0A0D6B848_RHOSU</name>
<dbReference type="KEGG" id="rsu:NHU_03916"/>
<gene>
    <name evidence="3" type="ORF">NHU_03916</name>
</gene>
<feature type="transmembrane region" description="Helical" evidence="1">
    <location>
        <begin position="68"/>
        <end position="90"/>
    </location>
</feature>
<feature type="transmembrane region" description="Helical" evidence="1">
    <location>
        <begin position="201"/>
        <end position="221"/>
    </location>
</feature>
<evidence type="ECO:0000313" key="3">
    <source>
        <dbReference type="EMBL" id="BAQ71040.1"/>
    </source>
</evidence>
<dbReference type="EMBL" id="AP014800">
    <property type="protein sequence ID" value="BAQ71040.1"/>
    <property type="molecule type" value="Genomic_DNA"/>
</dbReference>
<dbReference type="GO" id="GO:0004175">
    <property type="term" value="F:endopeptidase activity"/>
    <property type="evidence" value="ECO:0007669"/>
    <property type="project" value="UniProtKB-ARBA"/>
</dbReference>
<feature type="transmembrane region" description="Helical" evidence="1">
    <location>
        <begin position="111"/>
        <end position="133"/>
    </location>
</feature>
<dbReference type="AlphaFoldDB" id="A0A0D6B848"/>
<organism evidence="3 4">
    <name type="scientific">Rhodovulum sulfidophilum</name>
    <name type="common">Rhodobacter sulfidophilus</name>
    <dbReference type="NCBI Taxonomy" id="35806"/>
    <lineage>
        <taxon>Bacteria</taxon>
        <taxon>Pseudomonadati</taxon>
        <taxon>Pseudomonadota</taxon>
        <taxon>Alphaproteobacteria</taxon>
        <taxon>Rhodobacterales</taxon>
        <taxon>Paracoccaceae</taxon>
        <taxon>Rhodovulum</taxon>
    </lineage>
</organism>
<feature type="transmembrane region" description="Helical" evidence="1">
    <location>
        <begin position="242"/>
        <end position="261"/>
    </location>
</feature>
<dbReference type="eggNOG" id="COG1266">
    <property type="taxonomic scope" value="Bacteria"/>
</dbReference>
<keyword evidence="1" id="KW-0472">Membrane</keyword>
<dbReference type="Pfam" id="PF02517">
    <property type="entry name" value="Rce1-like"/>
    <property type="match status" value="1"/>
</dbReference>